<evidence type="ECO:0000313" key="1">
    <source>
        <dbReference type="EMBL" id="KAK1446134.1"/>
    </source>
</evidence>
<gene>
    <name evidence="1" type="ORF">CMEL01_10377</name>
</gene>
<sequence>PSLAAACSQIGEYDQLVSSLTFSPSSLVIFRGVSIILYTVTRLVFESCPYRSPVDVCDPMLSDAGFWFVPSSARHTINSLRDQPTPR</sequence>
<organism evidence="1 2">
    <name type="scientific">Colletotrichum melonis</name>
    <dbReference type="NCBI Taxonomy" id="1209925"/>
    <lineage>
        <taxon>Eukaryota</taxon>
        <taxon>Fungi</taxon>
        <taxon>Dikarya</taxon>
        <taxon>Ascomycota</taxon>
        <taxon>Pezizomycotina</taxon>
        <taxon>Sordariomycetes</taxon>
        <taxon>Hypocreomycetidae</taxon>
        <taxon>Glomerellales</taxon>
        <taxon>Glomerellaceae</taxon>
        <taxon>Colletotrichum</taxon>
        <taxon>Colletotrichum acutatum species complex</taxon>
    </lineage>
</organism>
<feature type="non-terminal residue" evidence="1">
    <location>
        <position position="1"/>
    </location>
</feature>
<dbReference type="EMBL" id="MLGG01000090">
    <property type="protein sequence ID" value="KAK1446134.1"/>
    <property type="molecule type" value="Genomic_DNA"/>
</dbReference>
<comment type="caution">
    <text evidence="1">The sequence shown here is derived from an EMBL/GenBank/DDBJ whole genome shotgun (WGS) entry which is preliminary data.</text>
</comment>
<keyword evidence="2" id="KW-1185">Reference proteome</keyword>
<protein>
    <submittedName>
        <fullName evidence="1">Uncharacterized protein</fullName>
    </submittedName>
</protein>
<accession>A0AAI9TUT8</accession>
<proteinExistence type="predicted"/>
<dbReference type="Proteomes" id="UP001239795">
    <property type="component" value="Unassembled WGS sequence"/>
</dbReference>
<reference evidence="1 2" key="1">
    <citation type="submission" date="2016-10" db="EMBL/GenBank/DDBJ databases">
        <title>The genome sequence of Colletotrichum fioriniae PJ7.</title>
        <authorList>
            <person name="Baroncelli R."/>
        </authorList>
    </citation>
    <scope>NUCLEOTIDE SEQUENCE [LARGE SCALE GENOMIC DNA]</scope>
    <source>
        <strain evidence="1">Col 31</strain>
    </source>
</reference>
<dbReference type="AlphaFoldDB" id="A0AAI9TUT8"/>
<evidence type="ECO:0000313" key="2">
    <source>
        <dbReference type="Proteomes" id="UP001239795"/>
    </source>
</evidence>
<name>A0AAI9TUT8_9PEZI</name>